<comment type="similarity">
    <text evidence="1">Belongs to the CFA/CMAS family.</text>
</comment>
<evidence type="ECO:0000313" key="8">
    <source>
        <dbReference type="EMBL" id="OGI66120.1"/>
    </source>
</evidence>
<protein>
    <submittedName>
        <fullName evidence="8">Cyclopropane-fatty-acyl-phospholipid synthase</fullName>
    </submittedName>
</protein>
<dbReference type="PIRSF" id="PIRSF003085">
    <property type="entry name" value="CMAS"/>
    <property type="match status" value="1"/>
</dbReference>
<keyword evidence="6" id="KW-1133">Transmembrane helix</keyword>
<dbReference type="PANTHER" id="PTHR43667:SF1">
    <property type="entry name" value="CYCLOPROPANE-FATTY-ACYL-PHOSPHOLIPID SYNTHASE"/>
    <property type="match status" value="1"/>
</dbReference>
<keyword evidence="5" id="KW-0443">Lipid metabolism</keyword>
<proteinExistence type="inferred from homology"/>
<name>A0A1F6V8X3_9PROT</name>
<sequence>MKNDKTAMLTLPTADARNERIGPTASQSVSIIDRRLAHGLLEAAGRPPMALVLWNGEEISVSTQPPTTRAHISDRAAFYRVLRNPSLHFGDLYSTGRIEIEGDLVEFLVMAYQGVVNQENGVLGRLHKLVSPRPRANTLRGSRANIHHHYDIGNPFYELWLDREYQQYTCAYFPDPALTLEQAQIAKLEHVCRKLELKPGDTVAEAGCGWGGLARYMAKHHGVRVRAFNISHQQVAYARERARAEGLADRVEYVEDDYRNITGEYDKFVSVGMLEHVGPDNYPALGDILNRVLKPNGRGLIHSIGRNKPELMNAWIEQRIFPGAYPPTLREMMQIFESHSFSVLDVENLRMHYAETLRHWLARYEDHTSSIETMFDRNFVRAWRLYLAGSIAAFLSGSLQLFQVVFARPCDNSLPWSRAHLYR</sequence>
<dbReference type="Proteomes" id="UP000179076">
    <property type="component" value="Unassembled WGS sequence"/>
</dbReference>
<comment type="caution">
    <text evidence="8">The sequence shown here is derived from an EMBL/GenBank/DDBJ whole genome shotgun (WGS) entry which is preliminary data.</text>
</comment>
<evidence type="ECO:0000259" key="7">
    <source>
        <dbReference type="Pfam" id="PF25371"/>
    </source>
</evidence>
<dbReference type="CDD" id="cd02440">
    <property type="entry name" value="AdoMet_MTases"/>
    <property type="match status" value="1"/>
</dbReference>
<evidence type="ECO:0000256" key="1">
    <source>
        <dbReference type="ARBA" id="ARBA00010815"/>
    </source>
</evidence>
<keyword evidence="6" id="KW-0812">Transmembrane</keyword>
<evidence type="ECO:0000256" key="2">
    <source>
        <dbReference type="ARBA" id="ARBA00022603"/>
    </source>
</evidence>
<keyword evidence="6" id="KW-0472">Membrane</keyword>
<dbReference type="AlphaFoldDB" id="A0A1F6V8X3"/>
<dbReference type="Gene3D" id="3.40.50.150">
    <property type="entry name" value="Vaccinia Virus protein VP39"/>
    <property type="match status" value="1"/>
</dbReference>
<dbReference type="Pfam" id="PF25371">
    <property type="entry name" value="DUF7884"/>
    <property type="match status" value="1"/>
</dbReference>
<dbReference type="GO" id="GO:0032259">
    <property type="term" value="P:methylation"/>
    <property type="evidence" value="ECO:0007669"/>
    <property type="project" value="UniProtKB-KW"/>
</dbReference>
<evidence type="ECO:0000313" key="9">
    <source>
        <dbReference type="Proteomes" id="UP000179076"/>
    </source>
</evidence>
<keyword evidence="3" id="KW-0808">Transferase</keyword>
<dbReference type="InterPro" id="IPR029063">
    <property type="entry name" value="SAM-dependent_MTases_sf"/>
</dbReference>
<dbReference type="InterPro" id="IPR050723">
    <property type="entry name" value="CFA/CMAS"/>
</dbReference>
<dbReference type="Pfam" id="PF02353">
    <property type="entry name" value="CMAS"/>
    <property type="match status" value="1"/>
</dbReference>
<keyword evidence="2" id="KW-0489">Methyltransferase</keyword>
<dbReference type="EMBL" id="MFSP01000093">
    <property type="protein sequence ID" value="OGI66120.1"/>
    <property type="molecule type" value="Genomic_DNA"/>
</dbReference>
<evidence type="ECO:0000256" key="3">
    <source>
        <dbReference type="ARBA" id="ARBA00022679"/>
    </source>
</evidence>
<dbReference type="GO" id="GO:0008610">
    <property type="term" value="P:lipid biosynthetic process"/>
    <property type="evidence" value="ECO:0007669"/>
    <property type="project" value="InterPro"/>
</dbReference>
<feature type="transmembrane region" description="Helical" evidence="6">
    <location>
        <begin position="385"/>
        <end position="406"/>
    </location>
</feature>
<dbReference type="InterPro" id="IPR057206">
    <property type="entry name" value="DUF7884"/>
</dbReference>
<feature type="domain" description="DUF7884" evidence="7">
    <location>
        <begin position="40"/>
        <end position="113"/>
    </location>
</feature>
<dbReference type="GO" id="GO:0008168">
    <property type="term" value="F:methyltransferase activity"/>
    <property type="evidence" value="ECO:0007669"/>
    <property type="project" value="UniProtKB-KW"/>
</dbReference>
<accession>A0A1F6V8X3</accession>
<evidence type="ECO:0000256" key="6">
    <source>
        <dbReference type="SAM" id="Phobius"/>
    </source>
</evidence>
<organism evidence="8 9">
    <name type="scientific">Candidatus Muproteobacteria bacterium RBG_16_60_9</name>
    <dbReference type="NCBI Taxonomy" id="1817755"/>
    <lineage>
        <taxon>Bacteria</taxon>
        <taxon>Pseudomonadati</taxon>
        <taxon>Pseudomonadota</taxon>
        <taxon>Candidatus Muproteobacteria</taxon>
    </lineage>
</organism>
<keyword evidence="4" id="KW-0949">S-adenosyl-L-methionine</keyword>
<dbReference type="InterPro" id="IPR003333">
    <property type="entry name" value="CMAS"/>
</dbReference>
<evidence type="ECO:0000256" key="4">
    <source>
        <dbReference type="ARBA" id="ARBA00022691"/>
    </source>
</evidence>
<dbReference type="SUPFAM" id="SSF53335">
    <property type="entry name" value="S-adenosyl-L-methionine-dependent methyltransferases"/>
    <property type="match status" value="1"/>
</dbReference>
<evidence type="ECO:0000256" key="5">
    <source>
        <dbReference type="ARBA" id="ARBA00023098"/>
    </source>
</evidence>
<gene>
    <name evidence="8" type="ORF">A2W18_03225</name>
</gene>
<reference evidence="8 9" key="1">
    <citation type="journal article" date="2016" name="Nat. Commun.">
        <title>Thousands of microbial genomes shed light on interconnected biogeochemical processes in an aquifer system.</title>
        <authorList>
            <person name="Anantharaman K."/>
            <person name="Brown C.T."/>
            <person name="Hug L.A."/>
            <person name="Sharon I."/>
            <person name="Castelle C.J."/>
            <person name="Probst A.J."/>
            <person name="Thomas B.C."/>
            <person name="Singh A."/>
            <person name="Wilkins M.J."/>
            <person name="Karaoz U."/>
            <person name="Brodie E.L."/>
            <person name="Williams K.H."/>
            <person name="Hubbard S.S."/>
            <person name="Banfield J.F."/>
        </authorList>
    </citation>
    <scope>NUCLEOTIDE SEQUENCE [LARGE SCALE GENOMIC DNA]</scope>
</reference>
<dbReference type="PANTHER" id="PTHR43667">
    <property type="entry name" value="CYCLOPROPANE-FATTY-ACYL-PHOSPHOLIPID SYNTHASE"/>
    <property type="match status" value="1"/>
</dbReference>